<protein>
    <submittedName>
        <fullName evidence="3">Haloacid dehalogenase, type II</fullName>
    </submittedName>
</protein>
<evidence type="ECO:0000256" key="1">
    <source>
        <dbReference type="ARBA" id="ARBA00008106"/>
    </source>
</evidence>
<dbReference type="PRINTS" id="PR00413">
    <property type="entry name" value="HADHALOGNASE"/>
</dbReference>
<dbReference type="NCBIfam" id="TIGR01428">
    <property type="entry name" value="HAD_type_II"/>
    <property type="match status" value="1"/>
</dbReference>
<sequence length="240" mass="26565">MSPAPIPKVLAFDVFGTVVDWHGSISRAVTALRPGVDGDAFALAWRAGYVPAMRRTMAAIADGSGSFRVLDELHLEILRSILPDFPQLADLSEAEIQDLNKAWHRLDPWADSVEGLTRLKKKFVITPLSNGGIGLLTYMAKRAGLPWDLILGAEVFQAYKPDHRTYQGVARVLDVKPEEVMMVATHHSDLDAAQDAGVQTAYIERPDEMGPRKELKDDTPKERHPLHFKDLNALADYLGC</sequence>
<dbReference type="KEGG" id="tasa:A1Q1_03099"/>
<dbReference type="SUPFAM" id="SSF56784">
    <property type="entry name" value="HAD-like"/>
    <property type="match status" value="1"/>
</dbReference>
<gene>
    <name evidence="3" type="ORF">A1Q1_03099</name>
</gene>
<dbReference type="EMBL" id="ALBS01000021">
    <property type="protein sequence ID" value="EJT52645.1"/>
    <property type="molecule type" value="Genomic_DNA"/>
</dbReference>
<organism evidence="3 4">
    <name type="scientific">Trichosporon asahii var. asahii (strain ATCC 90039 / CBS 2479 / JCM 2466 / KCTC 7840 / NBRC 103889/ NCYC 2677 / UAMH 7654)</name>
    <name type="common">Yeast</name>
    <dbReference type="NCBI Taxonomy" id="1186058"/>
    <lineage>
        <taxon>Eukaryota</taxon>
        <taxon>Fungi</taxon>
        <taxon>Dikarya</taxon>
        <taxon>Basidiomycota</taxon>
        <taxon>Agaricomycotina</taxon>
        <taxon>Tremellomycetes</taxon>
        <taxon>Trichosporonales</taxon>
        <taxon>Trichosporonaceae</taxon>
        <taxon>Trichosporon</taxon>
    </lineage>
</organism>
<reference evidence="3 4" key="1">
    <citation type="journal article" date="2012" name="Eukaryot. Cell">
        <title>Draft genome sequence of CBS 2479, the standard type strain of Trichosporon asahii.</title>
        <authorList>
            <person name="Yang R.Y."/>
            <person name="Li H.T."/>
            <person name="Zhu H."/>
            <person name="Zhou G.P."/>
            <person name="Wang M."/>
            <person name="Wang L."/>
        </authorList>
    </citation>
    <scope>NUCLEOTIDE SEQUENCE [LARGE SCALE GENOMIC DNA]</scope>
    <source>
        <strain evidence="4">ATCC 90039 / CBS 2479 / JCM 2466 / KCTC 7840 / NCYC 2677 / UAMH 7654</strain>
    </source>
</reference>
<dbReference type="InterPro" id="IPR036412">
    <property type="entry name" value="HAD-like_sf"/>
</dbReference>
<comment type="similarity">
    <text evidence="1">Belongs to the HAD-like hydrolase superfamily. S-2-haloalkanoic acid dehalogenase family.</text>
</comment>
<proteinExistence type="inferred from homology"/>
<dbReference type="PANTHER" id="PTHR43316">
    <property type="entry name" value="HYDROLASE, HALOACID DELAHOGENASE-RELATED"/>
    <property type="match status" value="1"/>
</dbReference>
<dbReference type="OrthoDB" id="2363873at2759"/>
<dbReference type="InterPro" id="IPR051540">
    <property type="entry name" value="S-2-haloacid_dehalogenase"/>
</dbReference>
<dbReference type="Gene3D" id="3.40.50.1000">
    <property type="entry name" value="HAD superfamily/HAD-like"/>
    <property type="match status" value="1"/>
</dbReference>
<dbReference type="RefSeq" id="XP_014183664.1">
    <property type="nucleotide sequence ID" value="XM_014328189.1"/>
</dbReference>
<dbReference type="CDD" id="cd02588">
    <property type="entry name" value="HAD_L2-DEX"/>
    <property type="match status" value="1"/>
</dbReference>
<dbReference type="GO" id="GO:0016791">
    <property type="term" value="F:phosphatase activity"/>
    <property type="evidence" value="ECO:0007669"/>
    <property type="project" value="UniProtKB-ARBA"/>
</dbReference>
<dbReference type="InterPro" id="IPR006328">
    <property type="entry name" value="2-HAD"/>
</dbReference>
<evidence type="ECO:0000256" key="2">
    <source>
        <dbReference type="ARBA" id="ARBA00022801"/>
    </source>
</evidence>
<dbReference type="InterPro" id="IPR023214">
    <property type="entry name" value="HAD_sf"/>
</dbReference>
<dbReference type="VEuPathDB" id="FungiDB:A1Q1_03099"/>
<accession>J4UL36</accession>
<dbReference type="AlphaFoldDB" id="J4UL36"/>
<dbReference type="Pfam" id="PF00702">
    <property type="entry name" value="Hydrolase"/>
    <property type="match status" value="1"/>
</dbReference>
<dbReference type="GeneID" id="25986612"/>
<name>J4UL36_TRIAS</name>
<dbReference type="InterPro" id="IPR023198">
    <property type="entry name" value="PGP-like_dom2"/>
</dbReference>
<evidence type="ECO:0000313" key="3">
    <source>
        <dbReference type="EMBL" id="EJT52645.1"/>
    </source>
</evidence>
<dbReference type="Gene3D" id="1.10.150.240">
    <property type="entry name" value="Putative phosphatase, domain 2"/>
    <property type="match status" value="1"/>
</dbReference>
<evidence type="ECO:0000313" key="4">
    <source>
        <dbReference type="Proteomes" id="UP000002748"/>
    </source>
</evidence>
<keyword evidence="2" id="KW-0378">Hydrolase</keyword>
<dbReference type="PANTHER" id="PTHR43316:SF3">
    <property type="entry name" value="HALOACID DEHALOGENASE, TYPE II (AFU_ORTHOLOGUE AFUA_2G07750)-RELATED"/>
    <property type="match status" value="1"/>
</dbReference>
<comment type="caution">
    <text evidence="3">The sequence shown here is derived from an EMBL/GenBank/DDBJ whole genome shotgun (WGS) entry which is preliminary data.</text>
</comment>
<dbReference type="NCBIfam" id="TIGR01493">
    <property type="entry name" value="HAD-SF-IA-v2"/>
    <property type="match status" value="1"/>
</dbReference>
<dbReference type="HOGENOM" id="CLU_045011_3_0_1"/>
<dbReference type="GO" id="GO:0019120">
    <property type="term" value="F:hydrolase activity, acting on acid halide bonds, in C-halide compounds"/>
    <property type="evidence" value="ECO:0007669"/>
    <property type="project" value="InterPro"/>
</dbReference>
<dbReference type="InterPro" id="IPR006439">
    <property type="entry name" value="HAD-SF_hydro_IA"/>
</dbReference>
<dbReference type="Proteomes" id="UP000002748">
    <property type="component" value="Unassembled WGS sequence"/>
</dbReference>